<sequence length="105" mass="12032">MTANPQSVASIISLPQSVLYEKFSIPRIRGSNDLSNLQSNLLEKIQQSHNQLFKRIQSHLYQVNIKNTKKKKRSNQSNVRRKQPVKLIKCLKKTASQINQMLSAS</sequence>
<accession>A0A8D8WD23</accession>
<organism evidence="1">
    <name type="scientific">Cacopsylla melanoneura</name>
    <dbReference type="NCBI Taxonomy" id="428564"/>
    <lineage>
        <taxon>Eukaryota</taxon>
        <taxon>Metazoa</taxon>
        <taxon>Ecdysozoa</taxon>
        <taxon>Arthropoda</taxon>
        <taxon>Hexapoda</taxon>
        <taxon>Insecta</taxon>
        <taxon>Pterygota</taxon>
        <taxon>Neoptera</taxon>
        <taxon>Paraneoptera</taxon>
        <taxon>Hemiptera</taxon>
        <taxon>Sternorrhyncha</taxon>
        <taxon>Psylloidea</taxon>
        <taxon>Psyllidae</taxon>
        <taxon>Psyllinae</taxon>
        <taxon>Cacopsylla</taxon>
    </lineage>
</organism>
<reference evidence="1" key="1">
    <citation type="submission" date="2021-05" db="EMBL/GenBank/DDBJ databases">
        <authorList>
            <person name="Alioto T."/>
            <person name="Alioto T."/>
            <person name="Gomez Garrido J."/>
        </authorList>
    </citation>
    <scope>NUCLEOTIDE SEQUENCE</scope>
</reference>
<protein>
    <submittedName>
        <fullName evidence="1">Uncharacterized protein</fullName>
    </submittedName>
</protein>
<name>A0A8D8WD23_9HEMI</name>
<dbReference type="AlphaFoldDB" id="A0A8D8WD23"/>
<proteinExistence type="predicted"/>
<dbReference type="EMBL" id="HBUF01182882">
    <property type="protein sequence ID" value="CAG6655768.1"/>
    <property type="molecule type" value="Transcribed_RNA"/>
</dbReference>
<evidence type="ECO:0000313" key="1">
    <source>
        <dbReference type="EMBL" id="CAG6655768.1"/>
    </source>
</evidence>